<accession>A0A2S4W2T8</accession>
<feature type="region of interest" description="Disordered" evidence="1">
    <location>
        <begin position="200"/>
        <end position="231"/>
    </location>
</feature>
<dbReference type="VEuPathDB" id="FungiDB:PSTT_01592"/>
<dbReference type="AlphaFoldDB" id="A0A2S4W2T8"/>
<proteinExistence type="predicted"/>
<protein>
    <submittedName>
        <fullName evidence="2">Uncharacterized protein</fullName>
    </submittedName>
</protein>
<dbReference type="EMBL" id="PKSL01000009">
    <property type="protein sequence ID" value="POW16058.1"/>
    <property type="molecule type" value="Genomic_DNA"/>
</dbReference>
<keyword evidence="3" id="KW-1185">Reference proteome</keyword>
<comment type="caution">
    <text evidence="2">The sequence shown here is derived from an EMBL/GenBank/DDBJ whole genome shotgun (WGS) entry which is preliminary data.</text>
</comment>
<organism evidence="2 3">
    <name type="scientific">Puccinia striiformis</name>
    <dbReference type="NCBI Taxonomy" id="27350"/>
    <lineage>
        <taxon>Eukaryota</taxon>
        <taxon>Fungi</taxon>
        <taxon>Dikarya</taxon>
        <taxon>Basidiomycota</taxon>
        <taxon>Pucciniomycotina</taxon>
        <taxon>Pucciniomycetes</taxon>
        <taxon>Pucciniales</taxon>
        <taxon>Pucciniaceae</taxon>
        <taxon>Puccinia</taxon>
    </lineage>
</organism>
<sequence>MVTCDIVIPMAGRTGLPPILALKPLGTANQLGSTLVTQENPPAGYHSAAESWRIHRLGSEPANLPPQTIQCTAKFKLFFPKKGSPNGYETFASNGDFSFSLTAGSMSFDEFRSMVAKECENNREGAGDIVRDAVASGSPRMDWWISLKLRAAPEFNKSAKPKPNINIEAGFLAWINVIVELGNDTTNSCLELVMENPASTEKKSKTDAAARAAQDANASKRPGLSQDHPDRATVAGEFDTLNVISKKLVELHKPNTKYETRLPVFLHLTKDNHYIPLTGAVLDIWAKALEKHVDRVSYYSPPASIKFVKISDAKRRRLDHERLRHGNSPSPESDPPALIEPNEDLLRKYIELVIKPEKQEKVMKILVDHDIAHPNSFKSKTITEEKMLKWGLSDGIVAQLRDNVSVFEETAHYSSYLSYLY</sequence>
<name>A0A2S4W2T8_9BASI</name>
<evidence type="ECO:0000313" key="2">
    <source>
        <dbReference type="EMBL" id="POW16058.1"/>
    </source>
</evidence>
<evidence type="ECO:0000256" key="1">
    <source>
        <dbReference type="SAM" id="MobiDB-lite"/>
    </source>
</evidence>
<reference evidence="2" key="1">
    <citation type="submission" date="2017-12" db="EMBL/GenBank/DDBJ databases">
        <title>Gene loss provides genomic basis for host adaptation in cereal stripe rust fungi.</title>
        <authorList>
            <person name="Xia C."/>
        </authorList>
    </citation>
    <scope>NUCLEOTIDE SEQUENCE [LARGE SCALE GENOMIC DNA]</scope>
    <source>
        <strain evidence="2">93-210</strain>
    </source>
</reference>
<evidence type="ECO:0000313" key="3">
    <source>
        <dbReference type="Proteomes" id="UP000239156"/>
    </source>
</evidence>
<dbReference type="Proteomes" id="UP000239156">
    <property type="component" value="Unassembled WGS sequence"/>
</dbReference>
<dbReference type="VEuPathDB" id="FungiDB:PSHT_13781"/>
<gene>
    <name evidence="2" type="ORF">PSTT_01592</name>
</gene>